<proteinExistence type="predicted"/>
<dbReference type="AlphaFoldDB" id="A0AAD9GTT0"/>
<protein>
    <recommendedName>
        <fullName evidence="4">Elicitor-like transglutaminase</fullName>
    </recommendedName>
</protein>
<evidence type="ECO:0000313" key="3">
    <source>
        <dbReference type="Proteomes" id="UP001259832"/>
    </source>
</evidence>
<feature type="signal peptide" evidence="1">
    <location>
        <begin position="1"/>
        <end position="24"/>
    </location>
</feature>
<name>A0AAD9GTT0_9STRA</name>
<evidence type="ECO:0000313" key="2">
    <source>
        <dbReference type="EMBL" id="KAK1943983.1"/>
    </source>
</evidence>
<evidence type="ECO:0008006" key="4">
    <source>
        <dbReference type="Google" id="ProtNLM"/>
    </source>
</evidence>
<dbReference type="Proteomes" id="UP001259832">
    <property type="component" value="Unassembled WGS sequence"/>
</dbReference>
<feature type="chain" id="PRO_5042177413" description="Elicitor-like transglutaminase" evidence="1">
    <location>
        <begin position="25"/>
        <end position="465"/>
    </location>
</feature>
<dbReference type="Gene3D" id="3.30.40.240">
    <property type="entry name" value="Transglutaminase elicitor, body domain"/>
    <property type="match status" value="1"/>
</dbReference>
<dbReference type="InterPro" id="IPR032048">
    <property type="entry name" value="TGase_elicitor"/>
</dbReference>
<reference evidence="2" key="1">
    <citation type="submission" date="2023-08" db="EMBL/GenBank/DDBJ databases">
        <title>Reference Genome Resource for the Citrus Pathogen Phytophthora citrophthora.</title>
        <authorList>
            <person name="Moller H."/>
            <person name="Coetzee B."/>
            <person name="Rose L.J."/>
            <person name="Van Niekerk J.M."/>
        </authorList>
    </citation>
    <scope>NUCLEOTIDE SEQUENCE</scope>
    <source>
        <strain evidence="2">STE-U-9442</strain>
    </source>
</reference>
<comment type="caution">
    <text evidence="2">The sequence shown here is derived from an EMBL/GenBank/DDBJ whole genome shotgun (WGS) entry which is preliminary data.</text>
</comment>
<dbReference type="EMBL" id="JASMQC010000007">
    <property type="protein sequence ID" value="KAK1943983.1"/>
    <property type="molecule type" value="Genomic_DNA"/>
</dbReference>
<dbReference type="Pfam" id="PF16683">
    <property type="entry name" value="TGase_elicitor"/>
    <property type="match status" value="1"/>
</dbReference>
<gene>
    <name evidence="2" type="ORF">P3T76_005379</name>
</gene>
<evidence type="ECO:0000256" key="1">
    <source>
        <dbReference type="SAM" id="SignalP"/>
    </source>
</evidence>
<accession>A0AAD9GTT0</accession>
<dbReference type="GO" id="GO:0016755">
    <property type="term" value="F:aminoacyltransferase activity"/>
    <property type="evidence" value="ECO:0007669"/>
    <property type="project" value="InterPro"/>
</dbReference>
<keyword evidence="3" id="KW-1185">Reference proteome</keyword>
<sequence length="465" mass="51802">MKSPQHLSTVAALAALVVLPCVHAIPFAYNPYMTDECAKSLLTHKSPAFGAVEPDLEEAYTTYVEFTYPVIMDNSQQAPSEQTAQTNCSPVQGARERRLEASNRDLQTIEEAFGSTLEMNIKKLNSSAAYYVMPWPSSYWAYHLDGINYRWSSGPSASEKYATAFGKDPNSFMDKISEHTGISAMKGRKSCSTTEDCESLNDGSKCAVRDGQQQGYCIPTWFGICHAWAPASLLEPEPRCAVEKNGVTFQPLDIKALLTQVYDNSDIGTVTAGVRFRNADSTVTKDQYGRATDNSRRDLGPGFMHVALANIIGRFNSSIVMDVTGGSEVWNQPIYSYQVVNQTEMTPAEAANKYYNQSTYPFNGEAQRIMYTETTLSWMYETLDDGGLVSSGRASKYMERKMYTYLLELDNEYNILGGEWVGGSNDDHPDFLWFPKNRPAMSTVTNVDISYRDVRELLDQATICA</sequence>
<keyword evidence="1" id="KW-0732">Signal</keyword>
<organism evidence="2 3">
    <name type="scientific">Phytophthora citrophthora</name>
    <dbReference type="NCBI Taxonomy" id="4793"/>
    <lineage>
        <taxon>Eukaryota</taxon>
        <taxon>Sar</taxon>
        <taxon>Stramenopiles</taxon>
        <taxon>Oomycota</taxon>
        <taxon>Peronosporomycetes</taxon>
        <taxon>Peronosporales</taxon>
        <taxon>Peronosporaceae</taxon>
        <taxon>Phytophthora</taxon>
    </lineage>
</organism>